<gene>
    <name evidence="2" type="ORF">Kpho02_73680</name>
</gene>
<feature type="domain" description="Transposase IS204/IS1001/IS1096/IS1165 DDE" evidence="1">
    <location>
        <begin position="64"/>
        <end position="148"/>
    </location>
</feature>
<organism evidence="2 3">
    <name type="scientific">Kitasatospora phosalacinea</name>
    <dbReference type="NCBI Taxonomy" id="2065"/>
    <lineage>
        <taxon>Bacteria</taxon>
        <taxon>Bacillati</taxon>
        <taxon>Actinomycetota</taxon>
        <taxon>Actinomycetes</taxon>
        <taxon>Kitasatosporales</taxon>
        <taxon>Streptomycetaceae</taxon>
        <taxon>Kitasatospora</taxon>
    </lineage>
</organism>
<dbReference type="InterPro" id="IPR002560">
    <property type="entry name" value="Transposase_DDE"/>
</dbReference>
<comment type="caution">
    <text evidence="2">The sequence shown here is derived from an EMBL/GenBank/DDBJ whole genome shotgun (WGS) entry which is preliminary data.</text>
</comment>
<protein>
    <recommendedName>
        <fullName evidence="1">Transposase IS204/IS1001/IS1096/IS1165 DDE domain-containing protein</fullName>
    </recommendedName>
</protein>
<dbReference type="InterPro" id="IPR047951">
    <property type="entry name" value="Transpos_ISL3"/>
</dbReference>
<accession>A0A9W6QGA0</accession>
<dbReference type="RefSeq" id="WP_285740624.1">
    <property type="nucleotide sequence ID" value="NZ_BSSA01000044.1"/>
</dbReference>
<name>A0A9W6QGA0_9ACTN</name>
<evidence type="ECO:0000313" key="3">
    <source>
        <dbReference type="Proteomes" id="UP001165041"/>
    </source>
</evidence>
<evidence type="ECO:0000259" key="1">
    <source>
        <dbReference type="Pfam" id="PF01610"/>
    </source>
</evidence>
<evidence type="ECO:0000313" key="2">
    <source>
        <dbReference type="EMBL" id="GLW75071.1"/>
    </source>
</evidence>
<proteinExistence type="predicted"/>
<dbReference type="AlphaFoldDB" id="A0A9W6QGA0"/>
<sequence>MCLEVRRFVCVNSSCGRRTFVEQIVGLTRRHGRWTEQLRSTPASVGLALAGRAGARLASVFGTYGTVLVDAETRRPVDLLPDRAASSLAAWLAKRPRVEVVCRDRAPFFAEDATVGAPQAVQVADRWHLWHNLSEAAERSAAQHRRCLQALTPETPIEPEAVTILVEETASSPWPTGHRFADRVRNRHATVHALLEAGHSRRSIPRQLGMTYGTVKRLADATHPEELFTGQ</sequence>
<reference evidence="2" key="1">
    <citation type="submission" date="2023-02" db="EMBL/GenBank/DDBJ databases">
        <title>Kitasatospora phosalacinea NBRC 14627.</title>
        <authorList>
            <person name="Ichikawa N."/>
            <person name="Sato H."/>
            <person name="Tonouchi N."/>
        </authorList>
    </citation>
    <scope>NUCLEOTIDE SEQUENCE</scope>
    <source>
        <strain evidence="2">NBRC 14627</strain>
    </source>
</reference>
<dbReference type="Pfam" id="PF01610">
    <property type="entry name" value="DDE_Tnp_ISL3"/>
    <property type="match status" value="1"/>
</dbReference>
<dbReference type="EMBL" id="BSSA01000044">
    <property type="protein sequence ID" value="GLW75071.1"/>
    <property type="molecule type" value="Genomic_DNA"/>
</dbReference>
<dbReference type="PANTHER" id="PTHR33498:SF1">
    <property type="entry name" value="TRANSPOSASE FOR INSERTION SEQUENCE ELEMENT IS1557"/>
    <property type="match status" value="1"/>
</dbReference>
<dbReference type="PANTHER" id="PTHR33498">
    <property type="entry name" value="TRANSPOSASE FOR INSERTION SEQUENCE ELEMENT IS1557"/>
    <property type="match status" value="1"/>
</dbReference>
<dbReference type="Proteomes" id="UP001165041">
    <property type="component" value="Unassembled WGS sequence"/>
</dbReference>